<keyword evidence="2" id="KW-1185">Reference proteome</keyword>
<evidence type="ECO:0000313" key="1">
    <source>
        <dbReference type="EMBL" id="AZA08721.1"/>
    </source>
</evidence>
<protein>
    <submittedName>
        <fullName evidence="1">Uncharacterized protein</fullName>
    </submittedName>
</protein>
<organism evidence="1 2">
    <name type="scientific">Corynebacterium pseudopelargi</name>
    <dbReference type="NCBI Taxonomy" id="2080757"/>
    <lineage>
        <taxon>Bacteria</taxon>
        <taxon>Bacillati</taxon>
        <taxon>Actinomycetota</taxon>
        <taxon>Actinomycetes</taxon>
        <taxon>Mycobacteriales</taxon>
        <taxon>Corynebacteriaceae</taxon>
        <taxon>Corynebacterium</taxon>
    </lineage>
</organism>
<gene>
    <name evidence="1" type="ORF">CPPEL_02950</name>
</gene>
<dbReference type="KEGG" id="cpso:CPPEL_02950"/>
<dbReference type="RefSeq" id="WP_123959730.1">
    <property type="nucleotide sequence ID" value="NZ_CP033898.1"/>
</dbReference>
<evidence type="ECO:0000313" key="2">
    <source>
        <dbReference type="Proteomes" id="UP000271426"/>
    </source>
</evidence>
<reference evidence="1 2" key="1">
    <citation type="submission" date="2018-11" db="EMBL/GenBank/DDBJ databases">
        <authorList>
            <person name="Kleinhagauer T."/>
            <person name="Glaeser S.P."/>
            <person name="Spergser J."/>
            <person name="Ruckert C."/>
            <person name="Kaempfer P."/>
            <person name="Busse H.-J."/>
        </authorList>
    </citation>
    <scope>NUCLEOTIDE SEQUENCE [LARGE SCALE GENOMIC DNA]</scope>
    <source>
        <strain evidence="1 2">812CH</strain>
    </source>
</reference>
<dbReference type="Proteomes" id="UP000271426">
    <property type="component" value="Chromosome"/>
</dbReference>
<sequence>MTIFDQAMELADHIAETGGGERELIRQLHRGGMLKGPSPLDITLGRDQSEHRPTWEFNSDLFTAEVTAGNTHLHLSACDTTTRLARIRINEADTQALIDLLESALTYLKEHKA</sequence>
<proteinExistence type="predicted"/>
<accession>A0A3G6ISU7</accession>
<dbReference type="EMBL" id="CP033898">
    <property type="protein sequence ID" value="AZA08721.1"/>
    <property type="molecule type" value="Genomic_DNA"/>
</dbReference>
<name>A0A3G6ISU7_9CORY</name>
<dbReference type="AlphaFoldDB" id="A0A3G6ISU7"/>